<keyword evidence="1" id="KW-1133">Transmembrane helix</keyword>
<dbReference type="EMBL" id="ML996687">
    <property type="protein sequence ID" value="KAF2405397.1"/>
    <property type="molecule type" value="Genomic_DNA"/>
</dbReference>
<name>A0A6G1IBI2_9PEZI</name>
<proteinExistence type="predicted"/>
<accession>A0A6G1IBI2</accession>
<organism evidence="2 3">
    <name type="scientific">Trichodelitschia bisporula</name>
    <dbReference type="NCBI Taxonomy" id="703511"/>
    <lineage>
        <taxon>Eukaryota</taxon>
        <taxon>Fungi</taxon>
        <taxon>Dikarya</taxon>
        <taxon>Ascomycota</taxon>
        <taxon>Pezizomycotina</taxon>
        <taxon>Dothideomycetes</taxon>
        <taxon>Dothideomycetes incertae sedis</taxon>
        <taxon>Phaeotrichales</taxon>
        <taxon>Phaeotrichaceae</taxon>
        <taxon>Trichodelitschia</taxon>
    </lineage>
</organism>
<protein>
    <submittedName>
        <fullName evidence="2">Uncharacterized protein</fullName>
    </submittedName>
</protein>
<feature type="transmembrane region" description="Helical" evidence="1">
    <location>
        <begin position="91"/>
        <end position="110"/>
    </location>
</feature>
<evidence type="ECO:0000313" key="2">
    <source>
        <dbReference type="EMBL" id="KAF2405397.1"/>
    </source>
</evidence>
<evidence type="ECO:0000313" key="3">
    <source>
        <dbReference type="Proteomes" id="UP000799640"/>
    </source>
</evidence>
<keyword evidence="1" id="KW-0472">Membrane</keyword>
<evidence type="ECO:0000256" key="1">
    <source>
        <dbReference type="SAM" id="Phobius"/>
    </source>
</evidence>
<dbReference type="AlphaFoldDB" id="A0A6G1IBI2"/>
<dbReference type="Proteomes" id="UP000799640">
    <property type="component" value="Unassembled WGS sequence"/>
</dbReference>
<keyword evidence="3" id="KW-1185">Reference proteome</keyword>
<sequence>MALSSCLRCSDRCLACLRLPTLASILPGRSSIAPKLDCRAHASSVPYLHSFFSQHSAIGLPGFGFGLLRRIYTQFAPTLCRSRRADGARSSGFFTFLFPFMLLFFGTIYYDADFTADV</sequence>
<gene>
    <name evidence="2" type="ORF">EJ06DRAFT_24184</name>
</gene>
<reference evidence="2" key="1">
    <citation type="journal article" date="2020" name="Stud. Mycol.">
        <title>101 Dothideomycetes genomes: a test case for predicting lifestyles and emergence of pathogens.</title>
        <authorList>
            <person name="Haridas S."/>
            <person name="Albert R."/>
            <person name="Binder M."/>
            <person name="Bloem J."/>
            <person name="Labutti K."/>
            <person name="Salamov A."/>
            <person name="Andreopoulos B."/>
            <person name="Baker S."/>
            <person name="Barry K."/>
            <person name="Bills G."/>
            <person name="Bluhm B."/>
            <person name="Cannon C."/>
            <person name="Castanera R."/>
            <person name="Culley D."/>
            <person name="Daum C."/>
            <person name="Ezra D."/>
            <person name="Gonzalez J."/>
            <person name="Henrissat B."/>
            <person name="Kuo A."/>
            <person name="Liang C."/>
            <person name="Lipzen A."/>
            <person name="Lutzoni F."/>
            <person name="Magnuson J."/>
            <person name="Mondo S."/>
            <person name="Nolan M."/>
            <person name="Ohm R."/>
            <person name="Pangilinan J."/>
            <person name="Park H.-J."/>
            <person name="Ramirez L."/>
            <person name="Alfaro M."/>
            <person name="Sun H."/>
            <person name="Tritt A."/>
            <person name="Yoshinaga Y."/>
            <person name="Zwiers L.-H."/>
            <person name="Turgeon B."/>
            <person name="Goodwin S."/>
            <person name="Spatafora J."/>
            <person name="Crous P."/>
            <person name="Grigoriev I."/>
        </authorList>
    </citation>
    <scope>NUCLEOTIDE SEQUENCE</scope>
    <source>
        <strain evidence="2">CBS 262.69</strain>
    </source>
</reference>
<keyword evidence="1" id="KW-0812">Transmembrane</keyword>